<dbReference type="CDD" id="cd05233">
    <property type="entry name" value="SDR_c"/>
    <property type="match status" value="1"/>
</dbReference>
<dbReference type="SUPFAM" id="SSF51735">
    <property type="entry name" value="NAD(P)-binding Rossmann-fold domains"/>
    <property type="match status" value="1"/>
</dbReference>
<evidence type="ECO:0000256" key="3">
    <source>
        <dbReference type="ARBA" id="ARBA00022512"/>
    </source>
</evidence>
<comment type="caution">
    <text evidence="7">The sequence shown here is derived from an EMBL/GenBank/DDBJ whole genome shotgun (WGS) entry which is preliminary data.</text>
</comment>
<dbReference type="EMBL" id="WMBB01000001">
    <property type="protein sequence ID" value="MTE11775.1"/>
    <property type="molecule type" value="Genomic_DNA"/>
</dbReference>
<dbReference type="PRINTS" id="PR00080">
    <property type="entry name" value="SDRFAMILY"/>
</dbReference>
<dbReference type="FunFam" id="3.40.50.720:FF:000084">
    <property type="entry name" value="Short-chain dehydrogenase reductase"/>
    <property type="match status" value="1"/>
</dbReference>
<evidence type="ECO:0000256" key="4">
    <source>
        <dbReference type="ARBA" id="ARBA00023002"/>
    </source>
</evidence>
<keyword evidence="8" id="KW-1185">Reference proteome</keyword>
<dbReference type="PANTHER" id="PTHR42879:SF6">
    <property type="entry name" value="NADPH-DEPENDENT REDUCTASE BACG"/>
    <property type="match status" value="1"/>
</dbReference>
<dbReference type="Proteomes" id="UP000432464">
    <property type="component" value="Unassembled WGS sequence"/>
</dbReference>
<sequence>MDLGLNGKTALVTGASRGIGLAVAEALADEGVRVVGVARTITPELEKIAAATVSADLSTTEGALAAVATALAELGGIDILVNNVGGGDADKLTLGSFLDIPDDQWRKLFDLNLFGVVTTTRAALPSIVERRGAIVTVSSINSRVPAVGPAGYSEAKAALTAFGKRLSEEFGSQGVRVNTVSPGPVGTDIWRGPDSLGAALAAASGVAQEDFLASIPAQFGIASGRISEADEIAALVAFLVSEKARNITGADYIIDGGIVKTV</sequence>
<gene>
    <name evidence="7" type="ORF">GLP40_03095</name>
</gene>
<dbReference type="Pfam" id="PF13561">
    <property type="entry name" value="adh_short_C2"/>
    <property type="match status" value="1"/>
</dbReference>
<dbReference type="InterPro" id="IPR050259">
    <property type="entry name" value="SDR"/>
</dbReference>
<keyword evidence="3" id="KW-0964">Secreted</keyword>
<dbReference type="PANTHER" id="PTHR42879">
    <property type="entry name" value="3-OXOACYL-(ACYL-CARRIER-PROTEIN) REDUCTASE"/>
    <property type="match status" value="1"/>
</dbReference>
<reference evidence="7 8" key="1">
    <citation type="submission" date="2019-11" db="EMBL/GenBank/DDBJ databases">
        <title>Nocardia sp. nov. CT2-14 isolated from soil.</title>
        <authorList>
            <person name="Kanchanasin P."/>
            <person name="Tanasupawat S."/>
            <person name="Yuki M."/>
            <person name="Kudo T."/>
        </authorList>
    </citation>
    <scope>NUCLEOTIDE SEQUENCE [LARGE SCALE GENOMIC DNA]</scope>
    <source>
        <strain evidence="7 8">CT2-14</strain>
    </source>
</reference>
<dbReference type="PRINTS" id="PR00081">
    <property type="entry name" value="GDHRDH"/>
</dbReference>
<evidence type="ECO:0000313" key="8">
    <source>
        <dbReference type="Proteomes" id="UP000432464"/>
    </source>
</evidence>
<dbReference type="Gene3D" id="3.40.50.720">
    <property type="entry name" value="NAD(P)-binding Rossmann-like Domain"/>
    <property type="match status" value="1"/>
</dbReference>
<comment type="similarity">
    <text evidence="2">Belongs to the short-chain dehydrogenases/reductases (SDR) family.</text>
</comment>
<evidence type="ECO:0000256" key="5">
    <source>
        <dbReference type="ARBA" id="ARBA00040781"/>
    </source>
</evidence>
<dbReference type="InterPro" id="IPR002347">
    <property type="entry name" value="SDR_fam"/>
</dbReference>
<dbReference type="RefSeq" id="WP_154786216.1">
    <property type="nucleotide sequence ID" value="NZ_WMBB01000001.1"/>
</dbReference>
<accession>A0A6I3KTL4</accession>
<comment type="subcellular location">
    <subcellularLocation>
        <location evidence="1">Secreted</location>
        <location evidence="1">Cell wall</location>
    </subcellularLocation>
</comment>
<dbReference type="InterPro" id="IPR036291">
    <property type="entry name" value="NAD(P)-bd_dom_sf"/>
</dbReference>
<evidence type="ECO:0000256" key="2">
    <source>
        <dbReference type="ARBA" id="ARBA00006484"/>
    </source>
</evidence>
<name>A0A6I3KTL4_9NOCA</name>
<keyword evidence="4" id="KW-0560">Oxidoreductase</keyword>
<dbReference type="AlphaFoldDB" id="A0A6I3KTL4"/>
<comment type="catalytic activity">
    <reaction evidence="6">
        <text>a (3R)-hydroxyacyl-[ACP] + NADP(+) = a 3-oxoacyl-[ACP] + NADPH + H(+)</text>
        <dbReference type="Rhea" id="RHEA:17397"/>
        <dbReference type="Rhea" id="RHEA-COMP:9916"/>
        <dbReference type="Rhea" id="RHEA-COMP:9945"/>
        <dbReference type="ChEBI" id="CHEBI:15378"/>
        <dbReference type="ChEBI" id="CHEBI:57783"/>
        <dbReference type="ChEBI" id="CHEBI:58349"/>
        <dbReference type="ChEBI" id="CHEBI:78776"/>
        <dbReference type="ChEBI" id="CHEBI:78827"/>
        <dbReference type="EC" id="1.1.1.100"/>
    </reaction>
    <physiologicalReaction direction="right-to-left" evidence="6">
        <dbReference type="Rhea" id="RHEA:17399"/>
    </physiologicalReaction>
</comment>
<evidence type="ECO:0000256" key="6">
    <source>
        <dbReference type="ARBA" id="ARBA00047400"/>
    </source>
</evidence>
<evidence type="ECO:0000256" key="1">
    <source>
        <dbReference type="ARBA" id="ARBA00004191"/>
    </source>
</evidence>
<evidence type="ECO:0000313" key="7">
    <source>
        <dbReference type="EMBL" id="MTE11775.1"/>
    </source>
</evidence>
<protein>
    <recommendedName>
        <fullName evidence="5">3-oxoacyl-[acyl-carrier-protein] reductase MabA</fullName>
    </recommendedName>
</protein>
<proteinExistence type="inferred from homology"/>
<dbReference type="GO" id="GO:0004316">
    <property type="term" value="F:3-oxoacyl-[acyl-carrier-protein] reductase (NADPH) activity"/>
    <property type="evidence" value="ECO:0007669"/>
    <property type="project" value="UniProtKB-EC"/>
</dbReference>
<organism evidence="7 8">
    <name type="scientific">Nocardia aurantiaca</name>
    <dbReference type="NCBI Taxonomy" id="2675850"/>
    <lineage>
        <taxon>Bacteria</taxon>
        <taxon>Bacillati</taxon>
        <taxon>Actinomycetota</taxon>
        <taxon>Actinomycetes</taxon>
        <taxon>Mycobacteriales</taxon>
        <taxon>Nocardiaceae</taxon>
        <taxon>Nocardia</taxon>
    </lineage>
</organism>
<keyword evidence="3" id="KW-0134">Cell wall</keyword>